<proteinExistence type="predicted"/>
<feature type="transmembrane region" description="Helical" evidence="1">
    <location>
        <begin position="56"/>
        <end position="80"/>
    </location>
</feature>
<dbReference type="RefSeq" id="WP_068267424.1">
    <property type="nucleotide sequence ID" value="NZ_VRLW01000004.1"/>
</dbReference>
<dbReference type="AlphaFoldDB" id="A0A5B1C7M4"/>
<evidence type="ECO:0000256" key="1">
    <source>
        <dbReference type="SAM" id="Phobius"/>
    </source>
</evidence>
<dbReference type="Proteomes" id="UP000322699">
    <property type="component" value="Unassembled WGS sequence"/>
</dbReference>
<organism evidence="2 3">
    <name type="scientific">Rubripirellula obstinata</name>
    <dbReference type="NCBI Taxonomy" id="406547"/>
    <lineage>
        <taxon>Bacteria</taxon>
        <taxon>Pseudomonadati</taxon>
        <taxon>Planctomycetota</taxon>
        <taxon>Planctomycetia</taxon>
        <taxon>Pirellulales</taxon>
        <taxon>Pirellulaceae</taxon>
        <taxon>Rubripirellula</taxon>
    </lineage>
</organism>
<comment type="caution">
    <text evidence="2">The sequence shown here is derived from an EMBL/GenBank/DDBJ whole genome shotgun (WGS) entry which is preliminary data.</text>
</comment>
<name>A0A5B1C7M4_9BACT</name>
<keyword evidence="1" id="KW-0472">Membrane</keyword>
<accession>A0A5B1C7M4</accession>
<keyword evidence="1" id="KW-1133">Transmembrane helix</keyword>
<dbReference type="EMBL" id="VRLW01000004">
    <property type="protein sequence ID" value="KAA1257108.1"/>
    <property type="molecule type" value="Genomic_DNA"/>
</dbReference>
<protein>
    <submittedName>
        <fullName evidence="2">Uncharacterized protein</fullName>
    </submittedName>
</protein>
<evidence type="ECO:0000313" key="2">
    <source>
        <dbReference type="EMBL" id="KAA1257108.1"/>
    </source>
</evidence>
<keyword evidence="3" id="KW-1185">Reference proteome</keyword>
<feature type="transmembrane region" description="Helical" evidence="1">
    <location>
        <begin position="12"/>
        <end position="44"/>
    </location>
</feature>
<gene>
    <name evidence="2" type="ORF">LF1_55080</name>
</gene>
<reference evidence="2 3" key="1">
    <citation type="submission" date="2019-08" db="EMBL/GenBank/DDBJ databases">
        <title>Deep-cultivation of Planctomycetes and their phenomic and genomic characterization uncovers novel biology.</title>
        <authorList>
            <person name="Wiegand S."/>
            <person name="Jogler M."/>
            <person name="Boedeker C."/>
            <person name="Pinto D."/>
            <person name="Vollmers J."/>
            <person name="Rivas-Marin E."/>
            <person name="Kohn T."/>
            <person name="Peeters S.H."/>
            <person name="Heuer A."/>
            <person name="Rast P."/>
            <person name="Oberbeckmann S."/>
            <person name="Bunk B."/>
            <person name="Jeske O."/>
            <person name="Meyerdierks A."/>
            <person name="Storesund J.E."/>
            <person name="Kallscheuer N."/>
            <person name="Luecker S."/>
            <person name="Lage O.M."/>
            <person name="Pohl T."/>
            <person name="Merkel B.J."/>
            <person name="Hornburger P."/>
            <person name="Mueller R.-W."/>
            <person name="Bruemmer F."/>
            <person name="Labrenz M."/>
            <person name="Spormann A.M."/>
            <person name="Op Den Camp H."/>
            <person name="Overmann J."/>
            <person name="Amann R."/>
            <person name="Jetten M.S.M."/>
            <person name="Mascher T."/>
            <person name="Medema M.H."/>
            <person name="Devos D.P."/>
            <person name="Kaster A.-K."/>
            <person name="Ovreas L."/>
            <person name="Rohde M."/>
            <person name="Galperin M.Y."/>
            <person name="Jogler C."/>
        </authorList>
    </citation>
    <scope>NUCLEOTIDE SEQUENCE [LARGE SCALE GENOMIC DNA]</scope>
    <source>
        <strain evidence="2 3">LF1</strain>
    </source>
</reference>
<evidence type="ECO:0000313" key="3">
    <source>
        <dbReference type="Proteomes" id="UP000322699"/>
    </source>
</evidence>
<sequence length="144" mass="16518">MRFSIRSLLVTSLVFAIIFVLAKIALVLIVTAMLTGPFFVLIYFRKKLTSKTQPHLYLTGFAVSLILLYVASTGPFQLLYAHRGYSGIYFADDSVDTFNSWFYAPLEFKALRSFPCANDAFLDYKYGWRTFGRETLRRVVRLVA</sequence>
<keyword evidence="1" id="KW-0812">Transmembrane</keyword>